<dbReference type="Pfam" id="PF11949">
    <property type="entry name" value="DUF3466"/>
    <property type="match status" value="1"/>
</dbReference>
<evidence type="ECO:0000313" key="2">
    <source>
        <dbReference type="EMBL" id="GLP96007.1"/>
    </source>
</evidence>
<organism evidence="2 3">
    <name type="scientific">Paraferrimonas sedimenticola</name>
    <dbReference type="NCBI Taxonomy" id="375674"/>
    <lineage>
        <taxon>Bacteria</taxon>
        <taxon>Pseudomonadati</taxon>
        <taxon>Pseudomonadota</taxon>
        <taxon>Gammaproteobacteria</taxon>
        <taxon>Alteromonadales</taxon>
        <taxon>Ferrimonadaceae</taxon>
        <taxon>Paraferrimonas</taxon>
    </lineage>
</organism>
<comment type="caution">
    <text evidence="2">The sequence shown here is derived from an EMBL/GenBank/DDBJ whole genome shotgun (WGS) entry which is preliminary data.</text>
</comment>
<evidence type="ECO:0000313" key="3">
    <source>
        <dbReference type="Proteomes" id="UP001161422"/>
    </source>
</evidence>
<feature type="chain" id="PRO_5041223852" description="DUF3466 family protein" evidence="1">
    <location>
        <begin position="32"/>
        <end position="608"/>
    </location>
</feature>
<feature type="signal peptide" evidence="1">
    <location>
        <begin position="1"/>
        <end position="31"/>
    </location>
</feature>
<reference evidence="2" key="2">
    <citation type="submission" date="2023-01" db="EMBL/GenBank/DDBJ databases">
        <title>Draft genome sequence of Paraferrimonas sedimenticola strain NBRC 101628.</title>
        <authorList>
            <person name="Sun Q."/>
            <person name="Mori K."/>
        </authorList>
    </citation>
    <scope>NUCLEOTIDE SEQUENCE</scope>
    <source>
        <strain evidence="2">NBRC 101628</strain>
    </source>
</reference>
<dbReference type="EMBL" id="BSNC01000004">
    <property type="protein sequence ID" value="GLP96007.1"/>
    <property type="molecule type" value="Genomic_DNA"/>
</dbReference>
<gene>
    <name evidence="2" type="ORF">GCM10007895_13130</name>
</gene>
<reference evidence="2" key="1">
    <citation type="journal article" date="2014" name="Int. J. Syst. Evol. Microbiol.">
        <title>Complete genome sequence of Corynebacterium casei LMG S-19264T (=DSM 44701T), isolated from a smear-ripened cheese.</title>
        <authorList>
            <consortium name="US DOE Joint Genome Institute (JGI-PGF)"/>
            <person name="Walter F."/>
            <person name="Albersmeier A."/>
            <person name="Kalinowski J."/>
            <person name="Ruckert C."/>
        </authorList>
    </citation>
    <scope>NUCLEOTIDE SEQUENCE</scope>
    <source>
        <strain evidence="2">NBRC 101628</strain>
    </source>
</reference>
<evidence type="ECO:0000256" key="1">
    <source>
        <dbReference type="SAM" id="SignalP"/>
    </source>
</evidence>
<keyword evidence="3" id="KW-1185">Reference proteome</keyword>
<dbReference type="InterPro" id="IPR022562">
    <property type="entry name" value="DUF3466"/>
</dbReference>
<sequence>MQLQMTFSKPSSLSRLALAVAGIVSSAAVHAAPVYEIVNIKDFDLETLTGTRTSYAMGGNANGEIVGTANGRRPEIDFDFDNNTGVGGEEVIVLSVTNPIVANLFAFNANETTNYTLNFDPILNDTPPSSTDPVNDSNSVMFGINGNGLKVGYASANQKTLPIPPAENPGEDDPTTWYFRDFEERAFVKVGDNTATMIEPPFTTYEEVNVGGLSRATGVNVMNTIYGTASVDLTSNGKTVVQNCKQAAEDNPDTAEPVDVCVQRNQFPNSNGSTNVAYQMRAFKWEVQGDTVNATQLTFPFEIADDDNRVFLAQALGANDNGTIVGRSHNYRDGDTNNIRYDAAWWTPNNEIKTITFNNNDIFDSVAYDINNAGLLIGRSTRYIQGYLRAKFFILDTNEADPRIKEPLDLANAPTDLSSFPRSINEAGQVTGNVEIDFDKEKPRRRHAFLYEHATETFNNVNNLLTCESKGLVRNGDSWTRHQVTVQDGDGVEFTYPTIIEVVEGNEILEDGTILGTAFITKPNYKLDEEGKVIVGDNGKPFFNLNGNGEPVVTQIPRAVVLKPVTNAEACTFTDEADPNPPYKRKGAAAWWLLALAGPLLWFRRRKA</sequence>
<dbReference type="AlphaFoldDB" id="A0AA37RWG3"/>
<keyword evidence="1" id="KW-0732">Signal</keyword>
<name>A0AA37RWG3_9GAMM</name>
<dbReference type="Proteomes" id="UP001161422">
    <property type="component" value="Unassembled WGS sequence"/>
</dbReference>
<accession>A0AA37RWG3</accession>
<protein>
    <recommendedName>
        <fullName evidence="4">DUF3466 family protein</fullName>
    </recommendedName>
</protein>
<proteinExistence type="predicted"/>
<evidence type="ECO:0008006" key="4">
    <source>
        <dbReference type="Google" id="ProtNLM"/>
    </source>
</evidence>